<dbReference type="Proteomes" id="UP000218811">
    <property type="component" value="Unassembled WGS sequence"/>
</dbReference>
<evidence type="ECO:0000313" key="4">
    <source>
        <dbReference type="Proteomes" id="UP000218811"/>
    </source>
</evidence>
<protein>
    <recommendedName>
        <fullName evidence="5">Integral membrane protein</fullName>
    </recommendedName>
</protein>
<evidence type="ECO:0000313" key="3">
    <source>
        <dbReference type="EMBL" id="PCH34990.1"/>
    </source>
</evidence>
<feature type="transmembrane region" description="Helical" evidence="1">
    <location>
        <begin position="428"/>
        <end position="452"/>
    </location>
</feature>
<keyword evidence="2" id="KW-0732">Signal</keyword>
<feature type="chain" id="PRO_5013662256" description="Integral membrane protein" evidence="2">
    <location>
        <begin position="22"/>
        <end position="510"/>
    </location>
</feature>
<reference evidence="3 4" key="1">
    <citation type="journal article" date="2012" name="Science">
        <title>The Paleozoic origin of enzymatic lignin decomposition reconstructed from 31 fungal genomes.</title>
        <authorList>
            <person name="Floudas D."/>
            <person name="Binder M."/>
            <person name="Riley R."/>
            <person name="Barry K."/>
            <person name="Blanchette R.A."/>
            <person name="Henrissat B."/>
            <person name="Martinez A.T."/>
            <person name="Otillar R."/>
            <person name="Spatafora J.W."/>
            <person name="Yadav J.S."/>
            <person name="Aerts A."/>
            <person name="Benoit I."/>
            <person name="Boyd A."/>
            <person name="Carlson A."/>
            <person name="Copeland A."/>
            <person name="Coutinho P.M."/>
            <person name="de Vries R.P."/>
            <person name="Ferreira P."/>
            <person name="Findley K."/>
            <person name="Foster B."/>
            <person name="Gaskell J."/>
            <person name="Glotzer D."/>
            <person name="Gorecki P."/>
            <person name="Heitman J."/>
            <person name="Hesse C."/>
            <person name="Hori C."/>
            <person name="Igarashi K."/>
            <person name="Jurgens J.A."/>
            <person name="Kallen N."/>
            <person name="Kersten P."/>
            <person name="Kohler A."/>
            <person name="Kuees U."/>
            <person name="Kumar T.K.A."/>
            <person name="Kuo A."/>
            <person name="LaButti K."/>
            <person name="Larrondo L.F."/>
            <person name="Lindquist E."/>
            <person name="Ling A."/>
            <person name="Lombard V."/>
            <person name="Lucas S."/>
            <person name="Lundell T."/>
            <person name="Martin R."/>
            <person name="McLaughlin D.J."/>
            <person name="Morgenstern I."/>
            <person name="Morin E."/>
            <person name="Murat C."/>
            <person name="Nagy L.G."/>
            <person name="Nolan M."/>
            <person name="Ohm R.A."/>
            <person name="Patyshakuliyeva A."/>
            <person name="Rokas A."/>
            <person name="Ruiz-Duenas F.J."/>
            <person name="Sabat G."/>
            <person name="Salamov A."/>
            <person name="Samejima M."/>
            <person name="Schmutz J."/>
            <person name="Slot J.C."/>
            <person name="St John F."/>
            <person name="Stenlid J."/>
            <person name="Sun H."/>
            <person name="Sun S."/>
            <person name="Syed K."/>
            <person name="Tsang A."/>
            <person name="Wiebenga A."/>
            <person name="Young D."/>
            <person name="Pisabarro A."/>
            <person name="Eastwood D.C."/>
            <person name="Martin F."/>
            <person name="Cullen D."/>
            <person name="Grigoriev I.V."/>
            <person name="Hibbett D.S."/>
        </authorList>
    </citation>
    <scope>NUCLEOTIDE SEQUENCE [LARGE SCALE GENOMIC DNA]</scope>
    <source>
        <strain evidence="3 4">MD-104</strain>
    </source>
</reference>
<dbReference type="AlphaFoldDB" id="A0A2H3IYB0"/>
<evidence type="ECO:0000256" key="2">
    <source>
        <dbReference type="SAM" id="SignalP"/>
    </source>
</evidence>
<keyword evidence="1" id="KW-0812">Transmembrane</keyword>
<gene>
    <name evidence="3" type="ORF">WOLCODRAFT_106805</name>
</gene>
<evidence type="ECO:0000256" key="1">
    <source>
        <dbReference type="SAM" id="Phobius"/>
    </source>
</evidence>
<feature type="transmembrane region" description="Helical" evidence="1">
    <location>
        <begin position="394"/>
        <end position="416"/>
    </location>
</feature>
<feature type="signal peptide" evidence="2">
    <location>
        <begin position="1"/>
        <end position="21"/>
    </location>
</feature>
<keyword evidence="1" id="KW-1133">Transmembrane helix</keyword>
<dbReference type="OrthoDB" id="3253026at2759"/>
<sequence length="510" mass="56338">MGRLLLNSLSVILLVLQLVRGAPTFNVSGPSYICSRNAVAVWNMIAFFSTNFLAHAFSTPVGAETGRYTCRVPLRGKLPWTQLVCFFLPFGGLTRTILLITQHLKRGKDHVRAALAHGAILIVARTDKWTPSWEPQSAYMKLPDQFDEFPAEISSNMYADILMGAEGETHQLVKQELLQLHGEFKLPPGYSLATPADKAFTEYIIENALVDPTETSLHRVQNPLKILASVVQIGAAIYTLYRTRDLQTIRWGYASYGLSVFPYALMSLMNAVCTGIVGEYHCGHVLRTPILDEAERRGATVDGAVGRVRKRLVKLGKETQSGYTSVNVWLNRPFPSGGWPMLTVDAGHRGCKTFMANPNEHGPRVKFELSAINHDGPADSAKYQKYRSVPLVEIAFIGVLFAIATILPEVLTWILTRYKPGQSTDLQRAFMLAWLIADQLASFCTLASWIIWQRHTSIIPTAVHIIGLVILIIPALGGLVTVGQMYLEDNGFGICEGQSGMSQVLPISIL</sequence>
<accession>A0A2H3IYB0</accession>
<keyword evidence="4" id="KW-1185">Reference proteome</keyword>
<organism evidence="3 4">
    <name type="scientific">Wolfiporia cocos (strain MD-104)</name>
    <name type="common">Brown rot fungus</name>
    <dbReference type="NCBI Taxonomy" id="742152"/>
    <lineage>
        <taxon>Eukaryota</taxon>
        <taxon>Fungi</taxon>
        <taxon>Dikarya</taxon>
        <taxon>Basidiomycota</taxon>
        <taxon>Agaricomycotina</taxon>
        <taxon>Agaricomycetes</taxon>
        <taxon>Polyporales</taxon>
        <taxon>Phaeolaceae</taxon>
        <taxon>Wolfiporia</taxon>
    </lineage>
</organism>
<evidence type="ECO:0008006" key="5">
    <source>
        <dbReference type="Google" id="ProtNLM"/>
    </source>
</evidence>
<name>A0A2H3IYB0_WOLCO</name>
<dbReference type="EMBL" id="KB467843">
    <property type="protein sequence ID" value="PCH34990.1"/>
    <property type="molecule type" value="Genomic_DNA"/>
</dbReference>
<dbReference type="OMA" id="EYNCIYL"/>
<proteinExistence type="predicted"/>
<keyword evidence="1" id="KW-0472">Membrane</keyword>
<feature type="transmembrane region" description="Helical" evidence="1">
    <location>
        <begin position="458"/>
        <end position="482"/>
    </location>
</feature>